<dbReference type="Pfam" id="PF13650">
    <property type="entry name" value="Asp_protease_2"/>
    <property type="match status" value="1"/>
</dbReference>
<protein>
    <submittedName>
        <fullName evidence="1">RAB6A protein</fullName>
    </submittedName>
</protein>
<sequence>MAARMHRLLSAVASLDGSHVRRSRRFLLLLVGVIGQLSIQEDLVGNCFTGATGSRPRRACDSTVLAASRRDVLLGTGAGLATDTKPVCEVPMRRLSRVQGQVGGQFVSIGAVIQGESVELMLDSGLSEALVTPDLARRLRLRSLGSAQGEAAGGAETVQLVEVTDVSLACGEKLPPLKAAVTSFPQEAVDTNVPLSGMLGFQAFQGYDAEFDFSAGKLRLWRPGAGVAMARAQGMREVQGVLLPELGILGIRVMQPGSSGAAAALGIVDTGAAFSAMNDAAARSLRVSPEPGVAMMVMGVDGRPLKLPLAKNVKLPLGGAQREAGGWETAVTLATDATAVGNLPALAAFVGDESKPCVLLGLDVLSQRRILFASGDDPRKQLLFVDAK</sequence>
<dbReference type="Gene3D" id="2.40.70.10">
    <property type="entry name" value="Acid Proteases"/>
    <property type="match status" value="2"/>
</dbReference>
<dbReference type="EMBL" id="CAJNDS010000713">
    <property type="protein sequence ID" value="CAE7229702.1"/>
    <property type="molecule type" value="Genomic_DNA"/>
</dbReference>
<dbReference type="InterPro" id="IPR021109">
    <property type="entry name" value="Peptidase_aspartic_dom_sf"/>
</dbReference>
<dbReference type="Proteomes" id="UP000604046">
    <property type="component" value="Unassembled WGS sequence"/>
</dbReference>
<dbReference type="AlphaFoldDB" id="A0A812KHU4"/>
<keyword evidence="2" id="KW-1185">Reference proteome</keyword>
<name>A0A812KHU4_9DINO</name>
<evidence type="ECO:0000313" key="1">
    <source>
        <dbReference type="EMBL" id="CAE7229702.1"/>
    </source>
</evidence>
<accession>A0A812KHU4</accession>
<gene>
    <name evidence="1" type="primary">RAB6A</name>
    <name evidence="1" type="ORF">SNAT2548_LOCUS9259</name>
</gene>
<dbReference type="OrthoDB" id="425248at2759"/>
<comment type="caution">
    <text evidence="1">The sequence shown here is derived from an EMBL/GenBank/DDBJ whole genome shotgun (WGS) entry which is preliminary data.</text>
</comment>
<proteinExistence type="predicted"/>
<reference evidence="1" key="1">
    <citation type="submission" date="2021-02" db="EMBL/GenBank/DDBJ databases">
        <authorList>
            <person name="Dougan E. K."/>
            <person name="Rhodes N."/>
            <person name="Thang M."/>
            <person name="Chan C."/>
        </authorList>
    </citation>
    <scope>NUCLEOTIDE SEQUENCE</scope>
</reference>
<organism evidence="1 2">
    <name type="scientific">Symbiodinium natans</name>
    <dbReference type="NCBI Taxonomy" id="878477"/>
    <lineage>
        <taxon>Eukaryota</taxon>
        <taxon>Sar</taxon>
        <taxon>Alveolata</taxon>
        <taxon>Dinophyceae</taxon>
        <taxon>Suessiales</taxon>
        <taxon>Symbiodiniaceae</taxon>
        <taxon>Symbiodinium</taxon>
    </lineage>
</organism>
<evidence type="ECO:0000313" key="2">
    <source>
        <dbReference type="Proteomes" id="UP000604046"/>
    </source>
</evidence>